<protein>
    <submittedName>
        <fullName evidence="1">Conserved domain protein</fullName>
    </submittedName>
</protein>
<dbReference type="EMBL" id="HG966617">
    <property type="protein sequence ID" value="CDO59943.1"/>
    <property type="molecule type" value="Genomic_DNA"/>
</dbReference>
<dbReference type="Pfam" id="PF13671">
    <property type="entry name" value="AAA_33"/>
    <property type="match status" value="1"/>
</dbReference>
<gene>
    <name evidence="1" type="ORF">BN1012_Phect1729</name>
</gene>
<organism evidence="1 2">
    <name type="scientific">Candidatus Phaeomarinibacter ectocarpi</name>
    <dbReference type="NCBI Taxonomy" id="1458461"/>
    <lineage>
        <taxon>Bacteria</taxon>
        <taxon>Pseudomonadati</taxon>
        <taxon>Pseudomonadota</taxon>
        <taxon>Alphaproteobacteria</taxon>
        <taxon>Hyphomicrobiales</taxon>
        <taxon>Parvibaculaceae</taxon>
        <taxon>Candidatus Phaeomarinibacter</taxon>
    </lineage>
</organism>
<dbReference type="SUPFAM" id="SSF52540">
    <property type="entry name" value="P-loop containing nucleoside triphosphate hydrolases"/>
    <property type="match status" value="1"/>
</dbReference>
<dbReference type="OrthoDB" id="3819922at2"/>
<keyword evidence="2" id="KW-1185">Reference proteome</keyword>
<name>X5M932_9HYPH</name>
<dbReference type="Gene3D" id="3.40.50.300">
    <property type="entry name" value="P-loop containing nucleotide triphosphate hydrolases"/>
    <property type="match status" value="1"/>
</dbReference>
<dbReference type="HOGENOM" id="CLU_116774_0_0_5"/>
<dbReference type="AlphaFoldDB" id="X5M932"/>
<evidence type="ECO:0000313" key="2">
    <source>
        <dbReference type="Proteomes" id="UP000032160"/>
    </source>
</evidence>
<sequence>MTQLLILSGLPGTGKTTLARPLARTLGAVYVRVDTIEQAIRSSPMAPVEVVDHGYRVAMDVAADNLALGLDVVAESVNPWALTREAWRTIAQDAGALAHEIELVCSDAADHRNRVETRTTDIADFNLPSWDDVTGRDYAPWPEPHLIVDTSIHAPDDAVAFILEQIGAAQIDTP</sequence>
<evidence type="ECO:0000313" key="1">
    <source>
        <dbReference type="EMBL" id="CDO59943.1"/>
    </source>
</evidence>
<dbReference type="KEGG" id="pect:BN1012_Phect1729"/>
<dbReference type="STRING" id="1458461.BN1012_Phect1729"/>
<dbReference type="InterPro" id="IPR027417">
    <property type="entry name" value="P-loop_NTPase"/>
</dbReference>
<accession>X5M932</accession>
<dbReference type="PANTHER" id="PTHR37807:SF3">
    <property type="entry name" value="OS07G0160300 PROTEIN"/>
    <property type="match status" value="1"/>
</dbReference>
<dbReference type="RefSeq" id="WP_043948099.1">
    <property type="nucleotide sequence ID" value="NZ_HG966617.1"/>
</dbReference>
<proteinExistence type="predicted"/>
<reference evidence="1 2" key="1">
    <citation type="journal article" date="2014" name="Front. Genet.">
        <title>Genome and metabolic network of "Candidatus Phaeomarinobacter ectocarpi" Ec32, a new candidate genus of Alphaproteobacteria frequently associated with brown algae.</title>
        <authorList>
            <person name="Dittami S.M."/>
            <person name="Barbeyron T."/>
            <person name="Boyen C."/>
            <person name="Cambefort J."/>
            <person name="Collet G."/>
            <person name="Delage L."/>
            <person name="Gobet A."/>
            <person name="Groisillier A."/>
            <person name="Leblanc C."/>
            <person name="Michel G."/>
            <person name="Scornet D."/>
            <person name="Siegel A."/>
            <person name="Tapia J.E."/>
            <person name="Tonon T."/>
        </authorList>
    </citation>
    <scope>NUCLEOTIDE SEQUENCE [LARGE SCALE GENOMIC DNA]</scope>
    <source>
        <strain evidence="1 2">Ec32</strain>
    </source>
</reference>
<dbReference type="PATRIC" id="fig|1458461.3.peg.1732"/>
<dbReference type="Proteomes" id="UP000032160">
    <property type="component" value="Chromosome I"/>
</dbReference>
<dbReference type="PANTHER" id="PTHR37807">
    <property type="entry name" value="OS07G0160300 PROTEIN"/>
    <property type="match status" value="1"/>
</dbReference>